<organism evidence="1 2">
    <name type="scientific">Nitzschia inconspicua</name>
    <dbReference type="NCBI Taxonomy" id="303405"/>
    <lineage>
        <taxon>Eukaryota</taxon>
        <taxon>Sar</taxon>
        <taxon>Stramenopiles</taxon>
        <taxon>Ochrophyta</taxon>
        <taxon>Bacillariophyta</taxon>
        <taxon>Bacillariophyceae</taxon>
        <taxon>Bacillariophycidae</taxon>
        <taxon>Bacillariales</taxon>
        <taxon>Bacillariaceae</taxon>
        <taxon>Nitzschia</taxon>
    </lineage>
</organism>
<dbReference type="AlphaFoldDB" id="A0A9K3LVU1"/>
<dbReference type="Proteomes" id="UP000693970">
    <property type="component" value="Unassembled WGS sequence"/>
</dbReference>
<dbReference type="OrthoDB" id="42860at2759"/>
<dbReference type="PANTHER" id="PTHR47150:SF4">
    <property type="entry name" value="HARBINGER TRANSPOSASE-DERIVED PROTEIN-RELATED"/>
    <property type="match status" value="1"/>
</dbReference>
<gene>
    <name evidence="1" type="ORF">IV203_027216</name>
</gene>
<protein>
    <submittedName>
        <fullName evidence="1">Plant transposon protein</fullName>
    </submittedName>
</protein>
<reference evidence="1" key="1">
    <citation type="journal article" date="2021" name="Sci. Rep.">
        <title>Diploid genomic architecture of Nitzschia inconspicua, an elite biomass production diatom.</title>
        <authorList>
            <person name="Oliver A."/>
            <person name="Podell S."/>
            <person name="Pinowska A."/>
            <person name="Traller J.C."/>
            <person name="Smith S.R."/>
            <person name="McClure R."/>
            <person name="Beliaev A."/>
            <person name="Bohutskyi P."/>
            <person name="Hill E.A."/>
            <person name="Rabines A."/>
            <person name="Zheng H."/>
            <person name="Allen L.Z."/>
            <person name="Kuo A."/>
            <person name="Grigoriev I.V."/>
            <person name="Allen A.E."/>
            <person name="Hazlebeck D."/>
            <person name="Allen E.E."/>
        </authorList>
    </citation>
    <scope>NUCLEOTIDE SEQUENCE</scope>
    <source>
        <strain evidence="1">Hildebrandi</strain>
    </source>
</reference>
<comment type="caution">
    <text evidence="1">The sequence shown here is derived from an EMBL/GenBank/DDBJ whole genome shotgun (WGS) entry which is preliminary data.</text>
</comment>
<keyword evidence="2" id="KW-1185">Reference proteome</keyword>
<sequence length="387" mass="44711">MEQEDEHRIDHRTLPQNPRRTFGHQLALEAIQRNFLQPVSPLLGKEFPLMFRISRGRFQVLLEDVMNTPELVFYHKSPGPFGRPIASVQAILLLPLKTLAYGVPPHTFIDFFQMSKEMARDCCRAFDRAIQTLDMEEYLRVPTVEDLKGINKLHQHRHGVLQMIGSLDCSHTYWKNCPKAWQGSYIGKEKKAAIVMEAVCDYHLWIWHVSYGYAGSLIDLNILNASPFLQAMTGGDLDKLEEEAGIVPYTISAEEFRKMFIIVDGIYPEYSRFVKGINQPVGSQQKHYTEWQEGARKDVEMLFGVMQSMWQFIARRDSRAAYMPAQHLEEDYNGGSHVDQPNDLEEVQDTQIPKKNLVNVPNDIHTLQSLMDDTIAFLYHYANVWLH</sequence>
<name>A0A9K3LVU1_9STRA</name>
<dbReference type="PANTHER" id="PTHR47150">
    <property type="entry name" value="OS12G0169200 PROTEIN"/>
    <property type="match status" value="1"/>
</dbReference>
<reference evidence="1" key="2">
    <citation type="submission" date="2021-04" db="EMBL/GenBank/DDBJ databases">
        <authorList>
            <person name="Podell S."/>
        </authorList>
    </citation>
    <scope>NUCLEOTIDE SEQUENCE</scope>
    <source>
        <strain evidence="1">Hildebrandi</strain>
    </source>
</reference>
<evidence type="ECO:0000313" key="2">
    <source>
        <dbReference type="Proteomes" id="UP000693970"/>
    </source>
</evidence>
<dbReference type="Pfam" id="PF04827">
    <property type="entry name" value="Plant_tran"/>
    <property type="match status" value="1"/>
</dbReference>
<dbReference type="InterPro" id="IPR006912">
    <property type="entry name" value="Harbinger_derived_prot"/>
</dbReference>
<evidence type="ECO:0000313" key="1">
    <source>
        <dbReference type="EMBL" id="KAG7369470.1"/>
    </source>
</evidence>
<proteinExistence type="predicted"/>
<dbReference type="EMBL" id="JAGRRH010000005">
    <property type="protein sequence ID" value="KAG7369470.1"/>
    <property type="molecule type" value="Genomic_DNA"/>
</dbReference>
<accession>A0A9K3LVU1</accession>